<reference evidence="3" key="1">
    <citation type="journal article" date="2019" name="Int. J. Syst. Evol. Microbiol.">
        <title>The Global Catalogue of Microorganisms (GCM) 10K type strain sequencing project: providing services to taxonomists for standard genome sequencing and annotation.</title>
        <authorList>
            <consortium name="The Broad Institute Genomics Platform"/>
            <consortium name="The Broad Institute Genome Sequencing Center for Infectious Disease"/>
            <person name="Wu L."/>
            <person name="Ma J."/>
        </authorList>
    </citation>
    <scope>NUCLEOTIDE SEQUENCE [LARGE SCALE GENOMIC DNA]</scope>
    <source>
        <strain evidence="3">CGMCC 4.7093</strain>
    </source>
</reference>
<protein>
    <submittedName>
        <fullName evidence="2">DUF4192 domain-containing protein</fullName>
    </submittedName>
</protein>
<dbReference type="InterPro" id="IPR025447">
    <property type="entry name" value="DUF4192"/>
</dbReference>
<dbReference type="Pfam" id="PF13830">
    <property type="entry name" value="DUF4192"/>
    <property type="match status" value="1"/>
</dbReference>
<sequence>MSTRKKARRPVPPPKSRSRPDEPVVVRVGRSADLVAALPPMLGFHPEESVVVIGIHERDGRGRLGGMVRIDLAESPDAETDGVLAEAARERLERSAPAKVVVVVVSGVAGTAAAPPHLELVDAITATFEAIDIPVMEAVWAERIAIGAPWRCYHPCACSGTLPDPGGTVAAAAHAAVTGRVTRGSREEVEASLAPDPEAGGERRRRLIDDWHQVAVDEWLDDRRASSRRNLEFVRGVVGDVGAGTPLSESDIARLAVALCDPAVRDTCLGWAAGHDDRVDPVHAERLWTLLTRAVPAPEVAQPATLLAFATVDQGGGAVLTTALQRACDADPHHQLSRMLGTLITAGFPPETVRELVSAAYTETTAKLAA</sequence>
<evidence type="ECO:0000313" key="3">
    <source>
        <dbReference type="Proteomes" id="UP001595947"/>
    </source>
</evidence>
<name>A0ABV9YND5_9PSEU</name>
<feature type="region of interest" description="Disordered" evidence="1">
    <location>
        <begin position="1"/>
        <end position="22"/>
    </location>
</feature>
<dbReference type="EMBL" id="JBHSIV010000010">
    <property type="protein sequence ID" value="MFC5062849.1"/>
    <property type="molecule type" value="Genomic_DNA"/>
</dbReference>
<dbReference type="Proteomes" id="UP001595947">
    <property type="component" value="Unassembled WGS sequence"/>
</dbReference>
<keyword evidence="3" id="KW-1185">Reference proteome</keyword>
<evidence type="ECO:0000313" key="2">
    <source>
        <dbReference type="EMBL" id="MFC5062849.1"/>
    </source>
</evidence>
<accession>A0ABV9YND5</accession>
<dbReference type="RefSeq" id="WP_378036203.1">
    <property type="nucleotide sequence ID" value="NZ_JBHSIV010000010.1"/>
</dbReference>
<proteinExistence type="predicted"/>
<organism evidence="2 3">
    <name type="scientific">Actinomycetospora atypica</name>
    <dbReference type="NCBI Taxonomy" id="1290095"/>
    <lineage>
        <taxon>Bacteria</taxon>
        <taxon>Bacillati</taxon>
        <taxon>Actinomycetota</taxon>
        <taxon>Actinomycetes</taxon>
        <taxon>Pseudonocardiales</taxon>
        <taxon>Pseudonocardiaceae</taxon>
        <taxon>Actinomycetospora</taxon>
    </lineage>
</organism>
<evidence type="ECO:0000256" key="1">
    <source>
        <dbReference type="SAM" id="MobiDB-lite"/>
    </source>
</evidence>
<comment type="caution">
    <text evidence="2">The sequence shown here is derived from an EMBL/GenBank/DDBJ whole genome shotgun (WGS) entry which is preliminary data.</text>
</comment>
<gene>
    <name evidence="2" type="ORF">ACFPBZ_11580</name>
</gene>